<dbReference type="InterPro" id="IPR019504">
    <property type="entry name" value="Peptidase_U49_Lit_pept"/>
</dbReference>
<sequence>MRSPILHLESSIQGVPFQIAPENLDKFMEYRDRYNISIELSNDKLFSIRVNLETNIIILPIASLEYLWAFSLYCWVLYQEYREGQIRGAEEINCVGNQRLQNTYSVLQWARKNMLTSGIEEWPKDLPAPQANPENESDIHVVNELFLCALGWMLYHEIGHIVLQHPPITTSYSEQEEKEADQFSTEWILSKLEKNCPMLRKRALGIAVGVLCLQSLEVSGKSCLNNTHPNAHDRIFSCLSKYQVGIEELIEAFSITVLQYLFHDDKNITINVDENSFSEIFGDLLLVISRSKRS</sequence>
<dbReference type="EMBL" id="CP032824">
    <property type="protein sequence ID" value="AYJ81158.1"/>
    <property type="molecule type" value="Genomic_DNA"/>
</dbReference>
<accession>A0AAD0XB49</accession>
<gene>
    <name evidence="1" type="ORF">ACRYA_a0030</name>
</gene>
<dbReference type="KEGG" id="acre:ACRYA_a0030"/>
<organism evidence="1 2">
    <name type="scientific">Aliarcobacter cryaerophilus ATCC 43158</name>
    <dbReference type="NCBI Taxonomy" id="1032070"/>
    <lineage>
        <taxon>Bacteria</taxon>
        <taxon>Pseudomonadati</taxon>
        <taxon>Campylobacterota</taxon>
        <taxon>Epsilonproteobacteria</taxon>
        <taxon>Campylobacterales</taxon>
        <taxon>Arcobacteraceae</taxon>
        <taxon>Aliarcobacter</taxon>
    </lineage>
</organism>
<dbReference type="Pfam" id="PF10463">
    <property type="entry name" value="Peptidase_U49"/>
    <property type="match status" value="1"/>
</dbReference>
<dbReference type="AlphaFoldDB" id="A0AAD0XB49"/>
<keyword evidence="1" id="KW-0614">Plasmid</keyword>
<dbReference type="RefSeq" id="WP_105918080.1">
    <property type="nucleotide sequence ID" value="NZ_CP021073.1"/>
</dbReference>
<dbReference type="Proteomes" id="UP000273809">
    <property type="component" value="Plasmid pACRY43158"/>
</dbReference>
<proteinExistence type="predicted"/>
<protein>
    <submittedName>
        <fullName evidence="1">Phage exclusion protein</fullName>
    </submittedName>
</protein>
<dbReference type="GeneID" id="39475598"/>
<evidence type="ECO:0000313" key="1">
    <source>
        <dbReference type="EMBL" id="AYJ81158.1"/>
    </source>
</evidence>
<name>A0AAD0XB49_9BACT</name>
<evidence type="ECO:0000313" key="2">
    <source>
        <dbReference type="Proteomes" id="UP000273809"/>
    </source>
</evidence>
<geneLocation type="plasmid" evidence="2">
    <name>pacry43158</name>
</geneLocation>
<reference evidence="1 2" key="1">
    <citation type="submission" date="2018-10" db="EMBL/GenBank/DDBJ databases">
        <title>Complete genome sequences of Arcobacter cryaerophilus strains ATCC 43158 and ATCC 49615.</title>
        <authorList>
            <person name="Miller W.G."/>
            <person name="Yee E."/>
            <person name="Bono J.L."/>
        </authorList>
    </citation>
    <scope>NUCLEOTIDE SEQUENCE [LARGE SCALE GENOMIC DNA]</scope>
    <source>
        <strain evidence="1 2">ATCC 43158</strain>
        <plasmid evidence="2">pacry43158</plasmid>
    </source>
</reference>